<protein>
    <submittedName>
        <fullName evidence="3">GNPAT acyltransferase</fullName>
    </submittedName>
</protein>
<dbReference type="PANTHER" id="PTHR12563:SF17">
    <property type="entry name" value="DIHYDROXYACETONE PHOSPHATE ACYLTRANSFERASE"/>
    <property type="match status" value="1"/>
</dbReference>
<feature type="non-terminal residue" evidence="3">
    <location>
        <position position="1"/>
    </location>
</feature>
<keyword evidence="4" id="KW-1185">Reference proteome</keyword>
<feature type="non-terminal residue" evidence="3">
    <location>
        <position position="730"/>
    </location>
</feature>
<name>A0A8X7XJH6_POLSE</name>
<evidence type="ECO:0000256" key="1">
    <source>
        <dbReference type="SAM" id="MobiDB-lite"/>
    </source>
</evidence>
<feature type="domain" description="GPAT/DHAPAT C-terminal" evidence="2">
    <location>
        <begin position="119"/>
        <end position="439"/>
    </location>
</feature>
<dbReference type="InterPro" id="IPR045520">
    <property type="entry name" value="GPAT/DHAPAT_C"/>
</dbReference>
<dbReference type="EMBL" id="JAATIS010000485">
    <property type="protein sequence ID" value="KAG2468769.1"/>
    <property type="molecule type" value="Genomic_DNA"/>
</dbReference>
<dbReference type="InterPro" id="IPR022284">
    <property type="entry name" value="GPAT/DHAPAT"/>
</dbReference>
<dbReference type="SUPFAM" id="SSF53098">
    <property type="entry name" value="Ribonuclease H-like"/>
    <property type="match status" value="1"/>
</dbReference>
<dbReference type="Pfam" id="PF19277">
    <property type="entry name" value="GPAT_C"/>
    <property type="match status" value="1"/>
</dbReference>
<dbReference type="GO" id="GO:0031966">
    <property type="term" value="C:mitochondrial membrane"/>
    <property type="evidence" value="ECO:0007669"/>
    <property type="project" value="TreeGrafter"/>
</dbReference>
<dbReference type="GO" id="GO:0006631">
    <property type="term" value="P:fatty acid metabolic process"/>
    <property type="evidence" value="ECO:0007669"/>
    <property type="project" value="TreeGrafter"/>
</dbReference>
<dbReference type="AlphaFoldDB" id="A0A8X7XJH6"/>
<keyword evidence="3" id="KW-0012">Acyltransferase</keyword>
<organism evidence="3 4">
    <name type="scientific">Polypterus senegalus</name>
    <name type="common">Senegal bichir</name>
    <dbReference type="NCBI Taxonomy" id="55291"/>
    <lineage>
        <taxon>Eukaryota</taxon>
        <taxon>Metazoa</taxon>
        <taxon>Chordata</taxon>
        <taxon>Craniata</taxon>
        <taxon>Vertebrata</taxon>
        <taxon>Euteleostomi</taxon>
        <taxon>Actinopterygii</taxon>
        <taxon>Polypteriformes</taxon>
        <taxon>Polypteridae</taxon>
        <taxon>Polypterus</taxon>
    </lineage>
</organism>
<dbReference type="Proteomes" id="UP000886611">
    <property type="component" value="Unassembled WGS sequence"/>
</dbReference>
<dbReference type="GO" id="GO:0005778">
    <property type="term" value="C:peroxisomal membrane"/>
    <property type="evidence" value="ECO:0007669"/>
    <property type="project" value="TreeGrafter"/>
</dbReference>
<dbReference type="InterPro" id="IPR009057">
    <property type="entry name" value="Homeodomain-like_sf"/>
</dbReference>
<evidence type="ECO:0000313" key="4">
    <source>
        <dbReference type="Proteomes" id="UP000886611"/>
    </source>
</evidence>
<evidence type="ECO:0000313" key="3">
    <source>
        <dbReference type="EMBL" id="KAG2468769.1"/>
    </source>
</evidence>
<dbReference type="SUPFAM" id="SSF46689">
    <property type="entry name" value="Homeodomain-like"/>
    <property type="match status" value="1"/>
</dbReference>
<proteinExistence type="predicted"/>
<dbReference type="GO" id="GO:0004366">
    <property type="term" value="F:glycerol-3-phosphate O-acyltransferase activity"/>
    <property type="evidence" value="ECO:0007669"/>
    <property type="project" value="TreeGrafter"/>
</dbReference>
<dbReference type="InterPro" id="IPR012337">
    <property type="entry name" value="RNaseH-like_sf"/>
</dbReference>
<feature type="compositionally biased region" description="Basic and acidic residues" evidence="1">
    <location>
        <begin position="45"/>
        <end position="54"/>
    </location>
</feature>
<reference evidence="3 4" key="1">
    <citation type="journal article" date="2021" name="Cell">
        <title>Tracing the genetic footprints of vertebrate landing in non-teleost ray-finned fishes.</title>
        <authorList>
            <person name="Bi X."/>
            <person name="Wang K."/>
            <person name="Yang L."/>
            <person name="Pan H."/>
            <person name="Jiang H."/>
            <person name="Wei Q."/>
            <person name="Fang M."/>
            <person name="Yu H."/>
            <person name="Zhu C."/>
            <person name="Cai Y."/>
            <person name="He Y."/>
            <person name="Gan X."/>
            <person name="Zeng H."/>
            <person name="Yu D."/>
            <person name="Zhu Y."/>
            <person name="Jiang H."/>
            <person name="Qiu Q."/>
            <person name="Yang H."/>
            <person name="Zhang Y.E."/>
            <person name="Wang W."/>
            <person name="Zhu M."/>
            <person name="He S."/>
            <person name="Zhang G."/>
        </authorList>
    </citation>
    <scope>NUCLEOTIDE SEQUENCE [LARGE SCALE GENOMIC DNA]</scope>
    <source>
        <strain evidence="3">Bchr_013</strain>
    </source>
</reference>
<dbReference type="GO" id="GO:0016287">
    <property type="term" value="F:glycerone-phosphate O-acyltransferase activity"/>
    <property type="evidence" value="ECO:0007669"/>
    <property type="project" value="TreeGrafter"/>
</dbReference>
<dbReference type="GO" id="GO:0008611">
    <property type="term" value="P:ether lipid biosynthetic process"/>
    <property type="evidence" value="ECO:0007669"/>
    <property type="project" value="TreeGrafter"/>
</dbReference>
<dbReference type="PANTHER" id="PTHR12563">
    <property type="entry name" value="GLYCEROL-3-PHOSPHATE ACYLTRANSFERASE"/>
    <property type="match status" value="1"/>
</dbReference>
<keyword evidence="3" id="KW-0808">Transferase</keyword>
<sequence>MARLSTATRHKVVILHQQGLSQTKISKQTGVSRCAVQALLKKHKETGNTEDHRRSGQPRKLGAADERHIKLITLRNRKMSSSAITSELAETSGTQGEVFDVSLVPISISYERILEESLYAYELLGVPKPKESTSGLLKARKILSDDFGSIHVYFGHPVSLRSLAQGKISRSYCNLIPRHIPVKPPKDIFTFVNDIGYKMVRLQQENMVISPWVLVASILIQSLPQIDINHLTEQTVWLRNLAQSFGASVDWPDHISVSKVVASSISLHHSIVRNIGGRVTLIEEKQESSNLEHQLFNYAATVLMCASYRNQILHIFVRPALVAISVHSVGSSRKEEIFSYFSFLRDIFSYEFIFAPGHAIQDFEEGCYLLMKADAIQILKTDILLSERGHKIVSFFISMFQPFVEGYQVVCRYLSEEALEGVTENQYVSAVRKFAVKRLLSATVFDHIKADIQTAPFFAWQVDKETYISCHAQLSVIVRYMASAGKIQECFIGFLDVSGGRDAQFVFEVLNENMQGYSFKEKRVAQTYDGAAVFASSFNGLQAKVKVIAPSEVIVHCYAHRLNLVLSQGAKCLPESKIFFASLSGFTTFFSKSTKRMSFLESAGSSRLPRNAPTRWNFTSRTVSTVANNYDGLLQTFDKITQDESMDDNTLDAVKGFMKLEDFEFLFMLYTYEQIFSEKDVVFDIVQQRAMDVLYCKKRIGSLFAFVKEKRSEEAYQAVYAKAANLTSDP</sequence>
<dbReference type="Gene3D" id="1.10.10.10">
    <property type="entry name" value="Winged helix-like DNA-binding domain superfamily/Winged helix DNA-binding domain"/>
    <property type="match status" value="1"/>
</dbReference>
<dbReference type="GO" id="GO:0019432">
    <property type="term" value="P:triglyceride biosynthetic process"/>
    <property type="evidence" value="ECO:0007669"/>
    <property type="project" value="TreeGrafter"/>
</dbReference>
<evidence type="ECO:0000259" key="2">
    <source>
        <dbReference type="Pfam" id="PF19277"/>
    </source>
</evidence>
<dbReference type="InterPro" id="IPR036388">
    <property type="entry name" value="WH-like_DNA-bd_sf"/>
</dbReference>
<feature type="region of interest" description="Disordered" evidence="1">
    <location>
        <begin position="43"/>
        <end position="62"/>
    </location>
</feature>
<accession>A0A8X7XJH6</accession>
<gene>
    <name evidence="3" type="primary">Gnpat_0</name>
    <name evidence="3" type="ORF">GTO96_0014839</name>
</gene>
<comment type="caution">
    <text evidence="3">The sequence shown here is derived from an EMBL/GenBank/DDBJ whole genome shotgun (WGS) entry which is preliminary data.</text>
</comment>
<dbReference type="GO" id="GO:0008654">
    <property type="term" value="P:phospholipid biosynthetic process"/>
    <property type="evidence" value="ECO:0007669"/>
    <property type="project" value="TreeGrafter"/>
</dbReference>